<dbReference type="InterPro" id="IPR036271">
    <property type="entry name" value="Tet_transcr_reg_TetR-rel_C_sf"/>
</dbReference>
<dbReference type="PANTHER" id="PTHR30055:SF235">
    <property type="entry name" value="TRANSCRIPTIONAL REGULATORY PROTEIN"/>
    <property type="match status" value="1"/>
</dbReference>
<dbReference type="AlphaFoldDB" id="A0A975XKZ7"/>
<evidence type="ECO:0000259" key="3">
    <source>
        <dbReference type="Pfam" id="PF00440"/>
    </source>
</evidence>
<name>A0A975XKZ7_9MICC</name>
<evidence type="ECO:0000313" key="5">
    <source>
        <dbReference type="Proteomes" id="UP000680588"/>
    </source>
</evidence>
<dbReference type="Pfam" id="PF00440">
    <property type="entry name" value="TetR_N"/>
    <property type="match status" value="1"/>
</dbReference>
<organism evidence="4 5">
    <name type="scientific">Arthrobacter sunyaminii</name>
    <dbReference type="NCBI Taxonomy" id="2816859"/>
    <lineage>
        <taxon>Bacteria</taxon>
        <taxon>Bacillati</taxon>
        <taxon>Actinomycetota</taxon>
        <taxon>Actinomycetes</taxon>
        <taxon>Micrococcales</taxon>
        <taxon>Micrococcaceae</taxon>
        <taxon>Arthrobacter</taxon>
    </lineage>
</organism>
<dbReference type="InterPro" id="IPR009057">
    <property type="entry name" value="Homeodomain-like_sf"/>
</dbReference>
<dbReference type="Gene3D" id="1.10.357.10">
    <property type="entry name" value="Tetracycline Repressor, domain 2"/>
    <property type="match status" value="1"/>
</dbReference>
<dbReference type="KEGG" id="asun:KG104_02025"/>
<dbReference type="Proteomes" id="UP000680588">
    <property type="component" value="Chromosome"/>
</dbReference>
<dbReference type="GO" id="GO:0000976">
    <property type="term" value="F:transcription cis-regulatory region binding"/>
    <property type="evidence" value="ECO:0007669"/>
    <property type="project" value="TreeGrafter"/>
</dbReference>
<gene>
    <name evidence="4" type="ORF">KG104_02025</name>
</gene>
<reference evidence="4" key="1">
    <citation type="submission" date="2021-06" db="EMBL/GenBank/DDBJ databases">
        <title>Novel species in genus Arthrobacter.</title>
        <authorList>
            <person name="Zhang G."/>
        </authorList>
    </citation>
    <scope>NUCLEOTIDE SEQUENCE</scope>
    <source>
        <strain evidence="4">Zg-ZUI122</strain>
    </source>
</reference>
<dbReference type="EMBL" id="CP076456">
    <property type="protein sequence ID" value="QWQ36622.1"/>
    <property type="molecule type" value="Genomic_DNA"/>
</dbReference>
<protein>
    <submittedName>
        <fullName evidence="4">TetR/AcrR family transcriptional regulator</fullName>
    </submittedName>
</protein>
<feature type="region of interest" description="Disordered" evidence="2">
    <location>
        <begin position="1"/>
        <end position="28"/>
    </location>
</feature>
<sequence length="246" mass="27257">MPPTTPEQRSFQRQSLQRTTSERRNTRGESTRLRILEAAERLFAERGISAVPLRDIGFAAGQRNHAAVQYHFGEREEIVRALMDYRGGASEAMRADMVAGIMLAATKPTVADVVGAFVRPLAIHFQPDNYYLPFLSLYISEEGGYEGLVGVHVGASVMALRTLLGHLAPGIPERVLDERWWVTLTSSVHALGRYHTARRKREHLPAEIEDLVSDLIAFLSAGILAPVADGYHRQDRGETTGAEGRL</sequence>
<dbReference type="SUPFAM" id="SSF48498">
    <property type="entry name" value="Tetracyclin repressor-like, C-terminal domain"/>
    <property type="match status" value="1"/>
</dbReference>
<evidence type="ECO:0000256" key="1">
    <source>
        <dbReference type="ARBA" id="ARBA00023125"/>
    </source>
</evidence>
<dbReference type="PANTHER" id="PTHR30055">
    <property type="entry name" value="HTH-TYPE TRANSCRIPTIONAL REGULATOR RUTR"/>
    <property type="match status" value="1"/>
</dbReference>
<keyword evidence="5" id="KW-1185">Reference proteome</keyword>
<feature type="domain" description="HTH tetR-type" evidence="3">
    <location>
        <begin position="35"/>
        <end position="82"/>
    </location>
</feature>
<dbReference type="InterPro" id="IPR050109">
    <property type="entry name" value="HTH-type_TetR-like_transc_reg"/>
</dbReference>
<dbReference type="GO" id="GO:0003700">
    <property type="term" value="F:DNA-binding transcription factor activity"/>
    <property type="evidence" value="ECO:0007669"/>
    <property type="project" value="TreeGrafter"/>
</dbReference>
<evidence type="ECO:0000256" key="2">
    <source>
        <dbReference type="SAM" id="MobiDB-lite"/>
    </source>
</evidence>
<dbReference type="RefSeq" id="WP_207348443.1">
    <property type="nucleotide sequence ID" value="NZ_CP076456.1"/>
</dbReference>
<accession>A0A975XKZ7</accession>
<feature type="compositionally biased region" description="Polar residues" evidence="2">
    <location>
        <begin position="1"/>
        <end position="19"/>
    </location>
</feature>
<dbReference type="SUPFAM" id="SSF46689">
    <property type="entry name" value="Homeodomain-like"/>
    <property type="match status" value="1"/>
</dbReference>
<keyword evidence="1" id="KW-0238">DNA-binding</keyword>
<proteinExistence type="predicted"/>
<evidence type="ECO:0000313" key="4">
    <source>
        <dbReference type="EMBL" id="QWQ36622.1"/>
    </source>
</evidence>
<dbReference type="InterPro" id="IPR001647">
    <property type="entry name" value="HTH_TetR"/>
</dbReference>